<proteinExistence type="inferred from homology"/>
<dbReference type="GO" id="GO:0005829">
    <property type="term" value="C:cytosol"/>
    <property type="evidence" value="ECO:0007669"/>
    <property type="project" value="UniProtKB-ARBA"/>
</dbReference>
<dbReference type="FunFam" id="3.20.20.70:FF:000059">
    <property type="entry name" value="N-ethylmaleimide reductase, FMN-linked"/>
    <property type="match status" value="1"/>
</dbReference>
<evidence type="ECO:0000256" key="4">
    <source>
        <dbReference type="ARBA" id="ARBA00023002"/>
    </source>
</evidence>
<comment type="caution">
    <text evidence="6">The sequence shown here is derived from an EMBL/GenBank/DDBJ whole genome shotgun (WGS) entry which is preliminary data.</text>
</comment>
<keyword evidence="3" id="KW-0288">FMN</keyword>
<sequence>MMRRAANPGHVPQGNAVEYYSQRARGCEGGLIITEATVVSETGHGYPCVPGIYTKEQIEGWKPITKEVKKHGATFFMQIWHVGRTSHNEFMPNKAPPLSSMATTATGDVYLPDGTPSKFTKPQALDKAGINNAINEYRQAARNAIDAGFDGVEIHGANGYLIDQFIKPKPNQRTDEYGGSIENRCRFALEIAAAVCKEVGAERVGIRLSPYGQFGDVDDDKPNETNIYLTEQLNKFGLAYIHFVEPRIAGNTDCDVRHESYNTEHFRKIWNSTFISAGGYNRERAIEAVQSNHTDLVCLGRHYLANPDLPRRWRENKPLNKYNRDLFYTQGNEGYLDYPWLNGHVPESAARFFA</sequence>
<evidence type="ECO:0000313" key="7">
    <source>
        <dbReference type="Proteomes" id="UP001485043"/>
    </source>
</evidence>
<evidence type="ECO:0000256" key="2">
    <source>
        <dbReference type="ARBA" id="ARBA00005979"/>
    </source>
</evidence>
<evidence type="ECO:0000256" key="3">
    <source>
        <dbReference type="ARBA" id="ARBA00022643"/>
    </source>
</evidence>
<dbReference type="Gene3D" id="3.20.20.70">
    <property type="entry name" value="Aldolase class I"/>
    <property type="match status" value="1"/>
</dbReference>
<dbReference type="InterPro" id="IPR045247">
    <property type="entry name" value="Oye-like"/>
</dbReference>
<dbReference type="PANTHER" id="PTHR22893">
    <property type="entry name" value="NADH OXIDOREDUCTASE-RELATED"/>
    <property type="match status" value="1"/>
</dbReference>
<dbReference type="SUPFAM" id="SSF51395">
    <property type="entry name" value="FMN-linked oxidoreductases"/>
    <property type="match status" value="1"/>
</dbReference>
<dbReference type="InterPro" id="IPR001155">
    <property type="entry name" value="OxRdtase_FMN_N"/>
</dbReference>
<organism evidence="6 7">
    <name type="scientific">Apatococcus fuscideae</name>
    <dbReference type="NCBI Taxonomy" id="2026836"/>
    <lineage>
        <taxon>Eukaryota</taxon>
        <taxon>Viridiplantae</taxon>
        <taxon>Chlorophyta</taxon>
        <taxon>core chlorophytes</taxon>
        <taxon>Trebouxiophyceae</taxon>
        <taxon>Chlorellales</taxon>
        <taxon>Chlorellaceae</taxon>
        <taxon>Apatococcus</taxon>
    </lineage>
</organism>
<dbReference type="CDD" id="cd02933">
    <property type="entry name" value="OYE_like_FMN"/>
    <property type="match status" value="1"/>
</dbReference>
<reference evidence="6 7" key="1">
    <citation type="journal article" date="2024" name="Nat. Commun.">
        <title>Phylogenomics reveals the evolutionary origins of lichenization in chlorophyte algae.</title>
        <authorList>
            <person name="Puginier C."/>
            <person name="Libourel C."/>
            <person name="Otte J."/>
            <person name="Skaloud P."/>
            <person name="Haon M."/>
            <person name="Grisel S."/>
            <person name="Petersen M."/>
            <person name="Berrin J.G."/>
            <person name="Delaux P.M."/>
            <person name="Dal Grande F."/>
            <person name="Keller J."/>
        </authorList>
    </citation>
    <scope>NUCLEOTIDE SEQUENCE [LARGE SCALE GENOMIC DNA]</scope>
    <source>
        <strain evidence="6 7">SAG 2523</strain>
    </source>
</reference>
<feature type="domain" description="NADH:flavin oxidoreductase/NADH oxidase N-terminal" evidence="5">
    <location>
        <begin position="4"/>
        <end position="320"/>
    </location>
</feature>
<keyword evidence="3" id="KW-0285">Flavoprotein</keyword>
<keyword evidence="7" id="KW-1185">Reference proteome</keyword>
<gene>
    <name evidence="6" type="ORF">WJX84_008064</name>
</gene>
<dbReference type="Proteomes" id="UP001485043">
    <property type="component" value="Unassembled WGS sequence"/>
</dbReference>
<comment type="cofactor">
    <cofactor evidence="1">
        <name>FMN</name>
        <dbReference type="ChEBI" id="CHEBI:58210"/>
    </cofactor>
</comment>
<dbReference type="GO" id="GO:0016628">
    <property type="term" value="F:oxidoreductase activity, acting on the CH-CH group of donors, NAD or NADP as acceptor"/>
    <property type="evidence" value="ECO:0007669"/>
    <property type="project" value="UniProtKB-ARBA"/>
</dbReference>
<dbReference type="AlphaFoldDB" id="A0AAW1SR36"/>
<dbReference type="EMBL" id="JALJOV010001204">
    <property type="protein sequence ID" value="KAK9852132.1"/>
    <property type="molecule type" value="Genomic_DNA"/>
</dbReference>
<name>A0AAW1SR36_9CHLO</name>
<comment type="similarity">
    <text evidence="2">Belongs to the NADH:flavin oxidoreductase/NADH oxidase family.</text>
</comment>
<dbReference type="InterPro" id="IPR013785">
    <property type="entry name" value="Aldolase_TIM"/>
</dbReference>
<dbReference type="GO" id="GO:0010181">
    <property type="term" value="F:FMN binding"/>
    <property type="evidence" value="ECO:0007669"/>
    <property type="project" value="InterPro"/>
</dbReference>
<evidence type="ECO:0000313" key="6">
    <source>
        <dbReference type="EMBL" id="KAK9852132.1"/>
    </source>
</evidence>
<evidence type="ECO:0000259" key="5">
    <source>
        <dbReference type="Pfam" id="PF00724"/>
    </source>
</evidence>
<accession>A0AAW1SR36</accession>
<dbReference type="PANTHER" id="PTHR22893:SF91">
    <property type="entry name" value="NADPH DEHYDROGENASE 2-RELATED"/>
    <property type="match status" value="1"/>
</dbReference>
<keyword evidence="4" id="KW-0560">Oxidoreductase</keyword>
<protein>
    <recommendedName>
        <fullName evidence="5">NADH:flavin oxidoreductase/NADH oxidase N-terminal domain-containing protein</fullName>
    </recommendedName>
</protein>
<evidence type="ECO:0000256" key="1">
    <source>
        <dbReference type="ARBA" id="ARBA00001917"/>
    </source>
</evidence>
<dbReference type="Pfam" id="PF00724">
    <property type="entry name" value="Oxidored_FMN"/>
    <property type="match status" value="1"/>
</dbReference>